<dbReference type="RefSeq" id="WP_211802691.1">
    <property type="nucleotide sequence ID" value="NZ_JAGSCS010000025.1"/>
</dbReference>
<name>A0A941CQX9_9CLOT</name>
<gene>
    <name evidence="1" type="ORF">KCG48_13220</name>
</gene>
<dbReference type="EMBL" id="JAGSCS010000025">
    <property type="protein sequence ID" value="MBR0577276.1"/>
    <property type="molecule type" value="Genomic_DNA"/>
</dbReference>
<reference evidence="1" key="1">
    <citation type="submission" date="2021-04" db="EMBL/GenBank/DDBJ databases">
        <title>Proteiniclasticum sedimins sp. nov., an obligate anaerobic bacterium isolated from anaerobic sludge.</title>
        <authorList>
            <person name="Liu J."/>
        </authorList>
    </citation>
    <scope>NUCLEOTIDE SEQUENCE</scope>
    <source>
        <strain evidence="1">BAD-10</strain>
    </source>
</reference>
<dbReference type="AlphaFoldDB" id="A0A941CQX9"/>
<keyword evidence="2" id="KW-1185">Reference proteome</keyword>
<accession>A0A941CQX9</accession>
<proteinExistence type="predicted"/>
<comment type="caution">
    <text evidence="1">The sequence shown here is derived from an EMBL/GenBank/DDBJ whole genome shotgun (WGS) entry which is preliminary data.</text>
</comment>
<organism evidence="1 2">
    <name type="scientific">Proteiniclasticum sediminis</name>
    <dbReference type="NCBI Taxonomy" id="2804028"/>
    <lineage>
        <taxon>Bacteria</taxon>
        <taxon>Bacillati</taxon>
        <taxon>Bacillota</taxon>
        <taxon>Clostridia</taxon>
        <taxon>Eubacteriales</taxon>
        <taxon>Clostridiaceae</taxon>
        <taxon>Proteiniclasticum</taxon>
    </lineage>
</organism>
<protein>
    <submittedName>
        <fullName evidence="1">Uncharacterized protein</fullName>
    </submittedName>
</protein>
<evidence type="ECO:0000313" key="1">
    <source>
        <dbReference type="EMBL" id="MBR0577276.1"/>
    </source>
</evidence>
<evidence type="ECO:0000313" key="2">
    <source>
        <dbReference type="Proteomes" id="UP000675379"/>
    </source>
</evidence>
<sequence length="253" mass="29696">MEIDVQKTRQYYQFLKKEDLCSCDYCMNFYQKAKSAFPETAKWLDSHGIDIEKPFETLPIEVDRNHVEYISAQYIAFGACEESFELDIGESRISFAHSHPDTGIEEQHFVLEFFPQGMQSSLNFMGSQDDEVFIRHLYNQMKSNSKLGGSFEIVGSSCIFWKLSEQYQVTIEREYLGVDRISGKFPPRNLIHWHPEDEDMYQKICNLGTKGNVTVIYKPFDLSLMLYSGPRDQCKYRRKWLGGRFYYLYAEEG</sequence>
<dbReference type="Proteomes" id="UP000675379">
    <property type="component" value="Unassembled WGS sequence"/>
</dbReference>